<dbReference type="PROSITE" id="PS01174">
    <property type="entry name" value="LIPASE_GDXG_SER"/>
    <property type="match status" value="1"/>
</dbReference>
<comment type="caution">
    <text evidence="15">The sequence shown here is derived from an EMBL/GenBank/DDBJ whole genome shotgun (WGS) entry which is preliminary data.</text>
</comment>
<dbReference type="Pfam" id="PF00106">
    <property type="entry name" value="adh_short"/>
    <property type="match status" value="1"/>
</dbReference>
<dbReference type="GO" id="GO:0052650">
    <property type="term" value="F:all-trans-retinol dehydrogenase (NADP+) activity"/>
    <property type="evidence" value="ECO:0007669"/>
    <property type="project" value="UniProtKB-ARBA"/>
</dbReference>
<dbReference type="Gene3D" id="3.40.50.1820">
    <property type="entry name" value="alpha/beta hydrolase"/>
    <property type="match status" value="1"/>
</dbReference>
<proteinExistence type="inferred from homology"/>
<evidence type="ECO:0000256" key="5">
    <source>
        <dbReference type="ARBA" id="ARBA00022989"/>
    </source>
</evidence>
<dbReference type="PRINTS" id="PR00081">
    <property type="entry name" value="GDHRDH"/>
</dbReference>
<accession>A0AAN6UUX4</accession>
<evidence type="ECO:0000256" key="12">
    <source>
        <dbReference type="PROSITE-ProRule" id="PRU10038"/>
    </source>
</evidence>
<dbReference type="RefSeq" id="XP_062632855.1">
    <property type="nucleotide sequence ID" value="XM_062785035.1"/>
</dbReference>
<feature type="domain" description="Alpha/beta hydrolase fold-3" evidence="14">
    <location>
        <begin position="522"/>
        <end position="671"/>
    </location>
</feature>
<dbReference type="GeneID" id="87821648"/>
<evidence type="ECO:0000256" key="1">
    <source>
        <dbReference type="ARBA" id="ARBA00004141"/>
    </source>
</evidence>
<evidence type="ECO:0000256" key="7">
    <source>
        <dbReference type="ARBA" id="ARBA00023098"/>
    </source>
</evidence>
<keyword evidence="6" id="KW-0560">Oxidoreductase</keyword>
<protein>
    <recommendedName>
        <fullName evidence="10">Short-chain dehydrogenase/reductase 3</fullName>
    </recommendedName>
    <alternativeName>
        <fullName evidence="11">Retinal short-chain dehydrogenase/reductase 1</fullName>
    </alternativeName>
</protein>
<dbReference type="PANTHER" id="PTHR24322:SF736">
    <property type="entry name" value="RETINOL DEHYDROGENASE 10"/>
    <property type="match status" value="1"/>
</dbReference>
<keyword evidence="5" id="KW-1133">Transmembrane helix</keyword>
<feature type="active site" evidence="12">
    <location>
        <position position="601"/>
    </location>
</feature>
<evidence type="ECO:0000256" key="4">
    <source>
        <dbReference type="ARBA" id="ARBA00022857"/>
    </source>
</evidence>
<dbReference type="AlphaFoldDB" id="A0AAN6UUX4"/>
<evidence type="ECO:0000256" key="6">
    <source>
        <dbReference type="ARBA" id="ARBA00023002"/>
    </source>
</evidence>
<dbReference type="InterPro" id="IPR002347">
    <property type="entry name" value="SDR_fam"/>
</dbReference>
<sequence length="803" mass="87280">MAANVLSLPATVLSALTKLALCPLVSGPLLLSTTYFPSAVRKAVDALARAIPSPAIAAWLTSFPLNSPTLLTTLRVLLGLGIARTLNRVLSTAAANNWRLGVAPGWDDWKQEIAVVTGGSSGIGKATVDRLLALGVRVAILDVQEPPKELVAAHPAGVLFFVHCDVTSSESVAAAAAAVRAHFGGQHPSILINNAGVAKPMPILQTQEPFLRRILGVNLMSMWFTTQQFLPAMVAANKGHVITIASVASFIGLATAADYSATKAGALAFHESLTVELKHHYHAPRVLTTVVHPNFVQTPLVNSFAERLRENRVKMLTPERIAEEVVGRIESRRGGQLVIPGTSTFLTGIRGWPTWAQELARDVAGRGSVGRMHPPTTTEMAKIYIWMILKGPFALAHYIFDVLLGIVPGMRPNPEWTFNQALRVRVVRLALPYISRLRLGHKTPLKPSWGRERKRWEVMQPAPAAAFDRPPFTDERERAKEANNNNTKNGPALFGPEPVGATWTPSLPPPAGEVKPTQTVALHFHGGAFVINTGRDKDSKFLGKTLHKHLGCAFVCLPQYRLCTTEPSRFPVPLYDAVTAYHWLIHTKKIPASQIILSGDSAGATLAFALARYLARYGAGLGLPFPAAMAVWSPWIDVSAGLYHDMQLTPQYKTDYLNRDFARWGADAVSGYGTIDPKGEWLSIIRHPFSPPGWETEAETETTGEKVTESGSTRPAKVPIFVQGSNGETLWEGIEATAERLKTEVPGWEVTLEASPGPHDIILMGDIIAFEDEVRETAWRAREFFLAHSKLTLQGGPKKGAAV</sequence>
<keyword evidence="4" id="KW-0521">NADP</keyword>
<evidence type="ECO:0000256" key="2">
    <source>
        <dbReference type="ARBA" id="ARBA00006484"/>
    </source>
</evidence>
<evidence type="ECO:0000256" key="8">
    <source>
        <dbReference type="ARBA" id="ARBA00023136"/>
    </source>
</evidence>
<dbReference type="PANTHER" id="PTHR24322">
    <property type="entry name" value="PKSB"/>
    <property type="match status" value="1"/>
</dbReference>
<dbReference type="EMBL" id="MU853661">
    <property type="protein sequence ID" value="KAK4139484.1"/>
    <property type="molecule type" value="Genomic_DNA"/>
</dbReference>
<name>A0AAN6UUX4_9PEZI</name>
<dbReference type="InterPro" id="IPR013094">
    <property type="entry name" value="AB_hydrolase_3"/>
</dbReference>
<dbReference type="Gene3D" id="3.40.50.720">
    <property type="entry name" value="NAD(P)-binding Rossmann-like Domain"/>
    <property type="match status" value="1"/>
</dbReference>
<evidence type="ECO:0000256" key="3">
    <source>
        <dbReference type="ARBA" id="ARBA00022692"/>
    </source>
</evidence>
<keyword evidence="7" id="KW-0443">Lipid metabolism</keyword>
<keyword evidence="8" id="KW-0472">Membrane</keyword>
<dbReference type="InterPro" id="IPR036291">
    <property type="entry name" value="NAD(P)-bd_dom_sf"/>
</dbReference>
<dbReference type="GO" id="GO:0016020">
    <property type="term" value="C:membrane"/>
    <property type="evidence" value="ECO:0007669"/>
    <property type="project" value="UniProtKB-SubCell"/>
</dbReference>
<dbReference type="Proteomes" id="UP001302676">
    <property type="component" value="Unassembled WGS sequence"/>
</dbReference>
<keyword evidence="16" id="KW-1185">Reference proteome</keyword>
<gene>
    <name evidence="15" type="ORF">C8A04DRAFT_40698</name>
</gene>
<dbReference type="InterPro" id="IPR029058">
    <property type="entry name" value="AB_hydrolase_fold"/>
</dbReference>
<evidence type="ECO:0000256" key="10">
    <source>
        <dbReference type="ARBA" id="ARBA00068717"/>
    </source>
</evidence>
<evidence type="ECO:0000256" key="13">
    <source>
        <dbReference type="SAM" id="MobiDB-lite"/>
    </source>
</evidence>
<dbReference type="FunFam" id="3.40.50.720:FF:000131">
    <property type="entry name" value="Short-chain dehydrogenase/reductase 3"/>
    <property type="match status" value="1"/>
</dbReference>
<evidence type="ECO:0000256" key="11">
    <source>
        <dbReference type="ARBA" id="ARBA00082544"/>
    </source>
</evidence>
<evidence type="ECO:0000313" key="15">
    <source>
        <dbReference type="EMBL" id="KAK4139484.1"/>
    </source>
</evidence>
<organism evidence="15 16">
    <name type="scientific">Dichotomopilus funicola</name>
    <dbReference type="NCBI Taxonomy" id="1934379"/>
    <lineage>
        <taxon>Eukaryota</taxon>
        <taxon>Fungi</taxon>
        <taxon>Dikarya</taxon>
        <taxon>Ascomycota</taxon>
        <taxon>Pezizomycotina</taxon>
        <taxon>Sordariomycetes</taxon>
        <taxon>Sordariomycetidae</taxon>
        <taxon>Sordariales</taxon>
        <taxon>Chaetomiaceae</taxon>
        <taxon>Dichotomopilus</taxon>
    </lineage>
</organism>
<evidence type="ECO:0000256" key="9">
    <source>
        <dbReference type="ARBA" id="ARBA00059620"/>
    </source>
</evidence>
<feature type="region of interest" description="Disordered" evidence="13">
    <location>
        <begin position="692"/>
        <end position="712"/>
    </location>
</feature>
<evidence type="ECO:0000259" key="14">
    <source>
        <dbReference type="Pfam" id="PF07859"/>
    </source>
</evidence>
<reference evidence="15" key="1">
    <citation type="journal article" date="2023" name="Mol. Phylogenet. Evol.">
        <title>Genome-scale phylogeny and comparative genomics of the fungal order Sordariales.</title>
        <authorList>
            <person name="Hensen N."/>
            <person name="Bonometti L."/>
            <person name="Westerberg I."/>
            <person name="Brannstrom I.O."/>
            <person name="Guillou S."/>
            <person name="Cros-Aarteil S."/>
            <person name="Calhoun S."/>
            <person name="Haridas S."/>
            <person name="Kuo A."/>
            <person name="Mondo S."/>
            <person name="Pangilinan J."/>
            <person name="Riley R."/>
            <person name="LaButti K."/>
            <person name="Andreopoulos B."/>
            <person name="Lipzen A."/>
            <person name="Chen C."/>
            <person name="Yan M."/>
            <person name="Daum C."/>
            <person name="Ng V."/>
            <person name="Clum A."/>
            <person name="Steindorff A."/>
            <person name="Ohm R.A."/>
            <person name="Martin F."/>
            <person name="Silar P."/>
            <person name="Natvig D.O."/>
            <person name="Lalanne C."/>
            <person name="Gautier V."/>
            <person name="Ament-Velasquez S.L."/>
            <person name="Kruys A."/>
            <person name="Hutchinson M.I."/>
            <person name="Powell A.J."/>
            <person name="Barry K."/>
            <person name="Miller A.N."/>
            <person name="Grigoriev I.V."/>
            <person name="Debuchy R."/>
            <person name="Gladieux P."/>
            <person name="Hiltunen Thoren M."/>
            <person name="Johannesson H."/>
        </authorList>
    </citation>
    <scope>NUCLEOTIDE SEQUENCE</scope>
    <source>
        <strain evidence="15">CBS 141.50</strain>
    </source>
</reference>
<dbReference type="SUPFAM" id="SSF53474">
    <property type="entry name" value="alpha/beta-Hydrolases"/>
    <property type="match status" value="1"/>
</dbReference>
<reference evidence="15" key="2">
    <citation type="submission" date="2023-05" db="EMBL/GenBank/DDBJ databases">
        <authorList>
            <consortium name="Lawrence Berkeley National Laboratory"/>
            <person name="Steindorff A."/>
            <person name="Hensen N."/>
            <person name="Bonometti L."/>
            <person name="Westerberg I."/>
            <person name="Brannstrom I.O."/>
            <person name="Guillou S."/>
            <person name="Cros-Aarteil S."/>
            <person name="Calhoun S."/>
            <person name="Haridas S."/>
            <person name="Kuo A."/>
            <person name="Mondo S."/>
            <person name="Pangilinan J."/>
            <person name="Riley R."/>
            <person name="Labutti K."/>
            <person name="Andreopoulos B."/>
            <person name="Lipzen A."/>
            <person name="Chen C."/>
            <person name="Yanf M."/>
            <person name="Daum C."/>
            <person name="Ng V."/>
            <person name="Clum A."/>
            <person name="Ohm R."/>
            <person name="Martin F."/>
            <person name="Silar P."/>
            <person name="Natvig D."/>
            <person name="Lalanne C."/>
            <person name="Gautier V."/>
            <person name="Ament-Velasquez S.L."/>
            <person name="Kruys A."/>
            <person name="Hutchinson M.I."/>
            <person name="Powell A.J."/>
            <person name="Barry K."/>
            <person name="Miller A.N."/>
            <person name="Grigoriev I.V."/>
            <person name="Debuchy R."/>
            <person name="Gladieux P."/>
            <person name="Thoren M.H."/>
            <person name="Johannesson H."/>
        </authorList>
    </citation>
    <scope>NUCLEOTIDE SEQUENCE</scope>
    <source>
        <strain evidence="15">CBS 141.50</strain>
    </source>
</reference>
<keyword evidence="3" id="KW-0812">Transmembrane</keyword>
<comment type="similarity">
    <text evidence="2">Belongs to the short-chain dehydrogenases/reductases (SDR) family.</text>
</comment>
<dbReference type="InterPro" id="IPR033140">
    <property type="entry name" value="Lipase_GDXG_put_SER_AS"/>
</dbReference>
<dbReference type="GO" id="GO:0016787">
    <property type="term" value="F:hydrolase activity"/>
    <property type="evidence" value="ECO:0007669"/>
    <property type="project" value="InterPro"/>
</dbReference>
<comment type="subcellular location">
    <subcellularLocation>
        <location evidence="1">Membrane</location>
        <topology evidence="1">Multi-pass membrane protein</topology>
    </subcellularLocation>
</comment>
<dbReference type="PRINTS" id="PR00080">
    <property type="entry name" value="SDRFAMILY"/>
</dbReference>
<comment type="function">
    <text evidence="9">Catalyzes the reduction of all-trans-retinal to all-trans-retinol in the presence of NADPH.</text>
</comment>
<evidence type="ECO:0000313" key="16">
    <source>
        <dbReference type="Proteomes" id="UP001302676"/>
    </source>
</evidence>
<dbReference type="Pfam" id="PF07859">
    <property type="entry name" value="Abhydrolase_3"/>
    <property type="match status" value="1"/>
</dbReference>
<dbReference type="SUPFAM" id="SSF51735">
    <property type="entry name" value="NAD(P)-binding Rossmann-fold domains"/>
    <property type="match status" value="1"/>
</dbReference>